<accession>A0A2A6BG63</accession>
<dbReference type="GO" id="GO:0033617">
    <property type="term" value="P:mitochondrial respiratory chain complex IV assembly"/>
    <property type="evidence" value="ECO:0000318"/>
    <property type="project" value="GO_Central"/>
</dbReference>
<dbReference type="Proteomes" id="UP000005239">
    <property type="component" value="Unassembled WGS sequence"/>
</dbReference>
<evidence type="ECO:0000256" key="2">
    <source>
        <dbReference type="ARBA" id="ARBA00007785"/>
    </source>
</evidence>
<dbReference type="EnsemblMetazoa" id="PPA36986.1">
    <property type="protein sequence ID" value="PPA36986.1"/>
    <property type="gene ID" value="WBGene00275355"/>
</dbReference>
<dbReference type="PANTHER" id="PTHR28627">
    <property type="entry name" value="CYTOCHROME C OXIDASE ASSEMBLY FACTOR 5"/>
    <property type="match status" value="1"/>
</dbReference>
<keyword evidence="6" id="KW-1185">Reference proteome</keyword>
<dbReference type="AlphaFoldDB" id="A0A2A6BG63"/>
<protein>
    <recommendedName>
        <fullName evidence="3">Cytochrome c oxidase assembly factor 5</fullName>
    </recommendedName>
</protein>
<reference evidence="6" key="1">
    <citation type="journal article" date="2008" name="Nat. Genet.">
        <title>The Pristionchus pacificus genome provides a unique perspective on nematode lifestyle and parasitism.</title>
        <authorList>
            <person name="Dieterich C."/>
            <person name="Clifton S.W."/>
            <person name="Schuster L.N."/>
            <person name="Chinwalla A."/>
            <person name="Delehaunty K."/>
            <person name="Dinkelacker I."/>
            <person name="Fulton L."/>
            <person name="Fulton R."/>
            <person name="Godfrey J."/>
            <person name="Minx P."/>
            <person name="Mitreva M."/>
            <person name="Roeseler W."/>
            <person name="Tian H."/>
            <person name="Witte H."/>
            <person name="Yang S.P."/>
            <person name="Wilson R.K."/>
            <person name="Sommer R.J."/>
        </authorList>
    </citation>
    <scope>NUCLEOTIDE SEQUENCE [LARGE SCALE GENOMIC DNA]</scope>
    <source>
        <strain evidence="6">PS312</strain>
    </source>
</reference>
<dbReference type="InterPro" id="IPR018793">
    <property type="entry name" value="Cyt_c_oxidase_assmbl_Pet191"/>
</dbReference>
<dbReference type="GO" id="GO:0005739">
    <property type="term" value="C:mitochondrion"/>
    <property type="evidence" value="ECO:0000318"/>
    <property type="project" value="GO_Central"/>
</dbReference>
<name>A0A2A6BG63_PRIPA</name>
<evidence type="ECO:0000313" key="5">
    <source>
        <dbReference type="EnsemblMetazoa" id="PPA36986.1"/>
    </source>
</evidence>
<keyword evidence="4" id="KW-1015">Disulfide bond</keyword>
<evidence type="ECO:0000256" key="4">
    <source>
        <dbReference type="ARBA" id="ARBA00023157"/>
    </source>
</evidence>
<evidence type="ECO:0000256" key="1">
    <source>
        <dbReference type="ARBA" id="ARBA00003186"/>
    </source>
</evidence>
<gene>
    <name evidence="5" type="primary">WBGene00275355</name>
</gene>
<proteinExistence type="inferred from homology"/>
<comment type="function">
    <text evidence="1">Involved in an early step of the mitochondrial complex IV assembly process.</text>
</comment>
<comment type="similarity">
    <text evidence="2">Belongs to the PET191 family.</text>
</comment>
<reference evidence="5" key="2">
    <citation type="submission" date="2022-06" db="UniProtKB">
        <authorList>
            <consortium name="EnsemblMetazoa"/>
        </authorList>
    </citation>
    <scope>IDENTIFICATION</scope>
    <source>
        <strain evidence="5">PS312</strain>
    </source>
</reference>
<sequence length="95" mass="10670">MAGHGLPQKGYQFEDDELNQIKSSGISCDRLRQALKKCIKESMCVQEQARSAKDCIDAHDGSVPDKCFALLTNFTDCKKSLVDMRSRFRGRKGDI</sequence>
<organism evidence="5 6">
    <name type="scientific">Pristionchus pacificus</name>
    <name type="common">Parasitic nematode worm</name>
    <dbReference type="NCBI Taxonomy" id="54126"/>
    <lineage>
        <taxon>Eukaryota</taxon>
        <taxon>Metazoa</taxon>
        <taxon>Ecdysozoa</taxon>
        <taxon>Nematoda</taxon>
        <taxon>Chromadorea</taxon>
        <taxon>Rhabditida</taxon>
        <taxon>Rhabditina</taxon>
        <taxon>Diplogasteromorpha</taxon>
        <taxon>Diplogasteroidea</taxon>
        <taxon>Neodiplogasteridae</taxon>
        <taxon>Pristionchus</taxon>
    </lineage>
</organism>
<evidence type="ECO:0000313" key="6">
    <source>
        <dbReference type="Proteomes" id="UP000005239"/>
    </source>
</evidence>
<dbReference type="OrthoDB" id="282149at2759"/>
<dbReference type="Pfam" id="PF10203">
    <property type="entry name" value="Pet191_N"/>
    <property type="match status" value="1"/>
</dbReference>
<accession>A0A8R1YUV7</accession>
<evidence type="ECO:0000256" key="3">
    <source>
        <dbReference type="ARBA" id="ARBA00021904"/>
    </source>
</evidence>
<dbReference type="PANTHER" id="PTHR28627:SF1">
    <property type="entry name" value="CYTOCHROME C OXIDASE ASSEMBLY FACTOR 5"/>
    <property type="match status" value="1"/>
</dbReference>